<dbReference type="GO" id="GO:0005576">
    <property type="term" value="C:extracellular region"/>
    <property type="evidence" value="ECO:0007669"/>
    <property type="project" value="InterPro"/>
</dbReference>
<dbReference type="Proteomes" id="UP000765507">
    <property type="component" value="Unassembled WGS sequence"/>
</dbReference>
<sequence>MRSIGIEICIRFLGVVDATMSIIDVSMLTGFSPDVEDLKRVRQCNLRTGNVINNAVAQLGLSDEKSNAAGE</sequence>
<dbReference type="SUPFAM" id="SSF49410">
    <property type="entry name" value="Alpha-macroglobulin receptor domain"/>
    <property type="match status" value="1"/>
</dbReference>
<evidence type="ECO:0000313" key="2">
    <source>
        <dbReference type="EMBL" id="KAG6924707.1"/>
    </source>
</evidence>
<reference evidence="2 3" key="1">
    <citation type="journal article" date="2020" name="G3 (Bethesda)">
        <title>Draft Genome of the Common Snapping Turtle, Chelydra serpentina, a Model for Phenotypic Plasticity in Reptiles.</title>
        <authorList>
            <person name="Das D."/>
            <person name="Singh S.K."/>
            <person name="Bierstedt J."/>
            <person name="Erickson A."/>
            <person name="Galli G.L.J."/>
            <person name="Crossley D.A. 2nd"/>
            <person name="Rhen T."/>
        </authorList>
    </citation>
    <scope>NUCLEOTIDE SEQUENCE [LARGE SCALE GENOMIC DNA]</scope>
    <source>
        <strain evidence="2">KW</strain>
    </source>
</reference>
<proteinExistence type="predicted"/>
<accession>A0A8T1S7M0</accession>
<dbReference type="InterPro" id="IPR036595">
    <property type="entry name" value="A-macroglobulin_rcpt-bd_sf"/>
</dbReference>
<comment type="caution">
    <text evidence="2">The sequence shown here is derived from an EMBL/GenBank/DDBJ whole genome shotgun (WGS) entry which is preliminary data.</text>
</comment>
<dbReference type="Pfam" id="PF07677">
    <property type="entry name" value="A2M_recep"/>
    <property type="match status" value="1"/>
</dbReference>
<keyword evidence="3" id="KW-1185">Reference proteome</keyword>
<dbReference type="InterPro" id="IPR009048">
    <property type="entry name" value="A-macroglobulin_rcpt-bd"/>
</dbReference>
<evidence type="ECO:0000313" key="3">
    <source>
        <dbReference type="Proteomes" id="UP000765507"/>
    </source>
</evidence>
<dbReference type="Gene3D" id="2.60.40.690">
    <property type="entry name" value="Alpha-macroglobulin, receptor-binding domain"/>
    <property type="match status" value="1"/>
</dbReference>
<gene>
    <name evidence="2" type="ORF">G0U57_016714</name>
</gene>
<evidence type="ECO:0000259" key="1">
    <source>
        <dbReference type="Pfam" id="PF07677"/>
    </source>
</evidence>
<dbReference type="AlphaFoldDB" id="A0A8T1S7M0"/>
<dbReference type="EMBL" id="JAHGAV010000541">
    <property type="protein sequence ID" value="KAG6924707.1"/>
    <property type="molecule type" value="Genomic_DNA"/>
</dbReference>
<organism evidence="2 3">
    <name type="scientific">Chelydra serpentina</name>
    <name type="common">Snapping turtle</name>
    <name type="synonym">Testudo serpentina</name>
    <dbReference type="NCBI Taxonomy" id="8475"/>
    <lineage>
        <taxon>Eukaryota</taxon>
        <taxon>Metazoa</taxon>
        <taxon>Chordata</taxon>
        <taxon>Craniata</taxon>
        <taxon>Vertebrata</taxon>
        <taxon>Euteleostomi</taxon>
        <taxon>Archelosauria</taxon>
        <taxon>Testudinata</taxon>
        <taxon>Testudines</taxon>
        <taxon>Cryptodira</taxon>
        <taxon>Durocryptodira</taxon>
        <taxon>Americhelydia</taxon>
        <taxon>Chelydroidea</taxon>
        <taxon>Chelydridae</taxon>
        <taxon>Chelydra</taxon>
    </lineage>
</organism>
<feature type="domain" description="Alpha-macroglobulin receptor-binding" evidence="1">
    <location>
        <begin position="18"/>
        <end position="43"/>
    </location>
</feature>
<name>A0A8T1S7M0_CHESE</name>
<protein>
    <submittedName>
        <fullName evidence="2">A.superbus venom factor 2-like</fullName>
    </submittedName>
</protein>